<accession>K9VMK9</accession>
<dbReference type="SMART" id="SM00028">
    <property type="entry name" value="TPR"/>
    <property type="match status" value="10"/>
</dbReference>
<dbReference type="PANTHER" id="PTHR44366:SF1">
    <property type="entry name" value="UDP-N-ACETYLGLUCOSAMINE--PEPTIDE N-ACETYLGLUCOSAMINYLTRANSFERASE 110 KDA SUBUNIT"/>
    <property type="match status" value="1"/>
</dbReference>
<evidence type="ECO:0000256" key="1">
    <source>
        <dbReference type="ARBA" id="ARBA00022737"/>
    </source>
</evidence>
<feature type="repeat" description="TPR" evidence="3">
    <location>
        <begin position="597"/>
        <end position="630"/>
    </location>
</feature>
<dbReference type="Proteomes" id="UP000010478">
    <property type="component" value="Chromosome"/>
</dbReference>
<feature type="repeat" description="TPR" evidence="3">
    <location>
        <begin position="1186"/>
        <end position="1219"/>
    </location>
</feature>
<dbReference type="GO" id="GO:0006493">
    <property type="term" value="P:protein O-linked glycosylation"/>
    <property type="evidence" value="ECO:0007669"/>
    <property type="project" value="InterPro"/>
</dbReference>
<feature type="repeat" description="TPR" evidence="3">
    <location>
        <begin position="552"/>
        <end position="585"/>
    </location>
</feature>
<dbReference type="KEGG" id="oni:Osc7112_4903"/>
<protein>
    <submittedName>
        <fullName evidence="4">Tetratricopeptide TPR_2 repeat-containing protein</fullName>
    </submittedName>
</protein>
<feature type="repeat" description="TPR" evidence="3">
    <location>
        <begin position="281"/>
        <end position="314"/>
    </location>
</feature>
<keyword evidence="1" id="KW-0677">Repeat</keyword>
<dbReference type="PROSITE" id="PS50005">
    <property type="entry name" value="TPR"/>
    <property type="match status" value="8"/>
</dbReference>
<evidence type="ECO:0000313" key="4">
    <source>
        <dbReference type="EMBL" id="AFZ09171.1"/>
    </source>
</evidence>
<dbReference type="eggNOG" id="COG0457">
    <property type="taxonomic scope" value="Bacteria"/>
</dbReference>
<keyword evidence="5" id="KW-1185">Reference proteome</keyword>
<dbReference type="SUPFAM" id="SSF48452">
    <property type="entry name" value="TPR-like"/>
    <property type="match status" value="3"/>
</dbReference>
<dbReference type="Pfam" id="PF13414">
    <property type="entry name" value="TPR_11"/>
    <property type="match status" value="1"/>
</dbReference>
<evidence type="ECO:0000313" key="5">
    <source>
        <dbReference type="Proteomes" id="UP000010478"/>
    </source>
</evidence>
<dbReference type="InterPro" id="IPR019734">
    <property type="entry name" value="TPR_rpt"/>
</dbReference>
<sequence>MTKKFLYLVQTDGELPSHYSNINHENADVLYLSWKHPRPGDIYFPNSTWTQGRNKLLEAAKQLQGDYLYYIFLDDDIEFVAGDWRIFEALLLEYQPGIATPQVTFYPTKFDDSVEVQIVYAFDAVFNAFHRDVVADNVLLPYLEKFDEESWLLSQLILIHMAGVCYHEKVWQFNHVKVTQVKHRPYPKGSASDIIQKEIWLKENIFQDNELVTSYFKDFQTALEMEVLVVEPPRKNYKIEKSFCVNNLKSSEEIWFNIQSSKGEQMLADDQRIVESNRDEAMGHCQLAEVHYSQGKWEEASVAYRRAIELYPHWEFYCKLSESLGKQGDWEDAIAACRHIFKLKPDFSQKCFLDSLATITSFRIEPEQLNIISGQKIAQECPPQITSLAGNEGFVFYGPYLSFHDGLYRVCVGFEFPELSAQQGMENSETVGFKFDVVTEAGNCVWYKTDVCTSQKQLEFFVELIDAKQTEFRFLATGVTFSLNFIELSLVYQPRENSADSYYLNLGNTLLQEADKLDKALAACSRAAELNPDYREGAIAAYQHAVSKRSQGTDYFNLGMLLAQQNQLDAALSCYQKALEIQPDQTQAYSELQGILARAYHNLAIRHAEQGGIEEALACFQKAPQKQPSAGEIYEQIWKGLNKLSPLDETNPYYQTQIEPETAYQYFSKTCHYKNIILESLTDDDIIYLENAGLSLANLELMKQDSAALQSIYINSLGCEQTTDLGQKVTKTFSGVDYQQSIVDTGYIYSICPVTGKILRSNQSFYVQLFNFLPTGIYRFAGGETFYLMFGCHHGVRLGVYFPKFELIVRFYNDPLSTDYPGVVNELKSGAVSFWREFQSYISSKESKREVAAVVGWLNNLGHYFWNDLTGIQHLYENGTFPKVDKYLIRDCNFLEVGDIFPEIPANDIVRISDRWSLFKTILDNHYMAVRLTEMVVKEPLAKRIYEASIKKCSQSFLQEVEKAKTHFPLLWINIRSHNKVWSSQVEGYANIINNLYQDYPNLGLVFDGFSTEKNTVEQILALVPPTVKFYNALDCAIHETIVWAHAVDVYIVVIGSGLTLVTWLANKPGVAHGNTVHSESSGWWANVRENAVPPVFIPVESIVDLDASHWAHCDYDFDWKILDGEVNKIVKELTREVKSPQSDPAQNQSAAINLRELAESFLAEGKLDEAVSVCKQALDIQPKFALGCKTLGNVFQAKGEFEEAKRWYTQAIEIQPDFAQGLANLGTVCAQQQQWPEAIAAYQKAIAIQPNFAGFYRNLARVFSQIGKPEDAADCWYAALILEPSKATAEEYLYLGNTLVEQQKLDRAIICYRRAIYLNPNFSEAQDKLRKIMAVVEE</sequence>
<feature type="repeat" description="TPR" evidence="3">
    <location>
        <begin position="1220"/>
        <end position="1253"/>
    </location>
</feature>
<name>K9VMK9_9CYAN</name>
<dbReference type="Pfam" id="PF13374">
    <property type="entry name" value="TPR_10"/>
    <property type="match status" value="1"/>
</dbReference>
<dbReference type="PANTHER" id="PTHR44366">
    <property type="entry name" value="UDP-N-ACETYLGLUCOSAMINE--PEPTIDE N-ACETYLGLUCOSAMINYLTRANSFERASE 110 KDA SUBUNIT"/>
    <property type="match status" value="1"/>
</dbReference>
<dbReference type="GO" id="GO:0097363">
    <property type="term" value="F:protein O-acetylglucosaminyltransferase activity"/>
    <property type="evidence" value="ECO:0007669"/>
    <property type="project" value="TreeGrafter"/>
</dbReference>
<dbReference type="Pfam" id="PF14559">
    <property type="entry name" value="TPR_19"/>
    <property type="match status" value="1"/>
</dbReference>
<dbReference type="PROSITE" id="PS50293">
    <property type="entry name" value="TPR_REGION"/>
    <property type="match status" value="1"/>
</dbReference>
<dbReference type="Pfam" id="PF07719">
    <property type="entry name" value="TPR_2"/>
    <property type="match status" value="2"/>
</dbReference>
<dbReference type="InterPro" id="IPR037919">
    <property type="entry name" value="OGT"/>
</dbReference>
<dbReference type="Gene3D" id="1.25.40.10">
    <property type="entry name" value="Tetratricopeptide repeat domain"/>
    <property type="match status" value="3"/>
</dbReference>
<evidence type="ECO:0000256" key="3">
    <source>
        <dbReference type="PROSITE-ProRule" id="PRU00339"/>
    </source>
</evidence>
<gene>
    <name evidence="4" type="ORF">Osc7112_4903</name>
</gene>
<dbReference type="EMBL" id="CP003614">
    <property type="protein sequence ID" value="AFZ09171.1"/>
    <property type="molecule type" value="Genomic_DNA"/>
</dbReference>
<dbReference type="InterPro" id="IPR013105">
    <property type="entry name" value="TPR_2"/>
</dbReference>
<keyword evidence="2 3" id="KW-0802">TPR repeat</keyword>
<dbReference type="InterPro" id="IPR011990">
    <property type="entry name" value="TPR-like_helical_dom_sf"/>
</dbReference>
<evidence type="ECO:0000256" key="2">
    <source>
        <dbReference type="ARBA" id="ARBA00022803"/>
    </source>
</evidence>
<organism evidence="4 5">
    <name type="scientific">Phormidium nigroviride PCC 7112</name>
    <dbReference type="NCBI Taxonomy" id="179408"/>
    <lineage>
        <taxon>Bacteria</taxon>
        <taxon>Bacillati</taxon>
        <taxon>Cyanobacteriota</taxon>
        <taxon>Cyanophyceae</taxon>
        <taxon>Oscillatoriophycideae</taxon>
        <taxon>Oscillatoriales</taxon>
        <taxon>Oscillatoriaceae</taxon>
        <taxon>Phormidium</taxon>
    </lineage>
</organism>
<feature type="repeat" description="TPR" evidence="3">
    <location>
        <begin position="1290"/>
        <end position="1323"/>
    </location>
</feature>
<proteinExistence type="predicted"/>
<dbReference type="OrthoDB" id="9204584at2"/>
<dbReference type="RefSeq" id="WP_015178403.1">
    <property type="nucleotide sequence ID" value="NC_019729.1"/>
</dbReference>
<feature type="repeat" description="TPR" evidence="3">
    <location>
        <begin position="1254"/>
        <end position="1287"/>
    </location>
</feature>
<dbReference type="HOGENOM" id="CLU_258476_0_0_3"/>
<feature type="repeat" description="TPR" evidence="3">
    <location>
        <begin position="1152"/>
        <end position="1185"/>
    </location>
</feature>
<dbReference type="Pfam" id="PF00515">
    <property type="entry name" value="TPR_1"/>
    <property type="match status" value="1"/>
</dbReference>
<dbReference type="STRING" id="179408.Osc7112_4903"/>
<reference evidence="4 5" key="1">
    <citation type="submission" date="2012-05" db="EMBL/GenBank/DDBJ databases">
        <title>Finished chromosome of genome of Oscillatoria sp. PCC 7112.</title>
        <authorList>
            <consortium name="US DOE Joint Genome Institute"/>
            <person name="Gugger M."/>
            <person name="Coursin T."/>
            <person name="Rippka R."/>
            <person name="Tandeau De Marsac N."/>
            <person name="Huntemann M."/>
            <person name="Wei C.-L."/>
            <person name="Han J."/>
            <person name="Detter J.C."/>
            <person name="Han C."/>
            <person name="Tapia R."/>
            <person name="Davenport K."/>
            <person name="Daligault H."/>
            <person name="Erkkila T."/>
            <person name="Gu W."/>
            <person name="Munk A.C.C."/>
            <person name="Teshima H."/>
            <person name="Xu Y."/>
            <person name="Chain P."/>
            <person name="Chen A."/>
            <person name="Krypides N."/>
            <person name="Mavromatis K."/>
            <person name="Markowitz V."/>
            <person name="Szeto E."/>
            <person name="Ivanova N."/>
            <person name="Mikhailova N."/>
            <person name="Ovchinnikova G."/>
            <person name="Pagani I."/>
            <person name="Pati A."/>
            <person name="Goodwin L."/>
            <person name="Peters L."/>
            <person name="Pitluck S."/>
            <person name="Woyke T."/>
            <person name="Kerfeld C."/>
        </authorList>
    </citation>
    <scope>NUCLEOTIDE SEQUENCE [LARGE SCALE GENOMIC DNA]</scope>
    <source>
        <strain evidence="4 5">PCC 7112</strain>
    </source>
</reference>